<evidence type="ECO:0000313" key="2">
    <source>
        <dbReference type="Proteomes" id="UP001610334"/>
    </source>
</evidence>
<organism evidence="1 2">
    <name type="scientific">Aspergillus granulosus</name>
    <dbReference type="NCBI Taxonomy" id="176169"/>
    <lineage>
        <taxon>Eukaryota</taxon>
        <taxon>Fungi</taxon>
        <taxon>Dikarya</taxon>
        <taxon>Ascomycota</taxon>
        <taxon>Pezizomycotina</taxon>
        <taxon>Eurotiomycetes</taxon>
        <taxon>Eurotiomycetidae</taxon>
        <taxon>Eurotiales</taxon>
        <taxon>Aspergillaceae</taxon>
        <taxon>Aspergillus</taxon>
        <taxon>Aspergillus subgen. Nidulantes</taxon>
    </lineage>
</organism>
<accession>A0ABR4H7G2</accession>
<keyword evidence="2" id="KW-1185">Reference proteome</keyword>
<name>A0ABR4H7G2_9EURO</name>
<dbReference type="EMBL" id="JBFXLT010000058">
    <property type="protein sequence ID" value="KAL2811390.1"/>
    <property type="molecule type" value="Genomic_DNA"/>
</dbReference>
<sequence length="259" mass="28585">MRPVILDTRSTNRIMFMAGMRYIPPLTDLVSSTASASIRNNGQRRFFQPWLLDRVGDRGEYFGQQLNLNGDGSPGSFNDPEWNAQADPLWSWNGTKIAYYQTLTVPPQCGGVNPLSCPVPTTDGRRTYRIMLATLTGHKPIKMRYVKPVPDVIPWGVPIYPRGGYARPVVSTSGCVHGKASGHAEATLVENRGGNGLETVAVEYYDYSDQRGVMLNGGENVTAVSESLTLERVTWFSNLTSTGNHAKVTGDRYFIFSSI</sequence>
<reference evidence="1 2" key="1">
    <citation type="submission" date="2024-07" db="EMBL/GenBank/DDBJ databases">
        <title>Section-level genome sequencing and comparative genomics of Aspergillus sections Usti and Cavernicolus.</title>
        <authorList>
            <consortium name="Lawrence Berkeley National Laboratory"/>
            <person name="Nybo J.L."/>
            <person name="Vesth T.C."/>
            <person name="Theobald S."/>
            <person name="Frisvad J.C."/>
            <person name="Larsen T.O."/>
            <person name="Kjaerboelling I."/>
            <person name="Rothschild-Mancinelli K."/>
            <person name="Lyhne E.K."/>
            <person name="Kogle M.E."/>
            <person name="Barry K."/>
            <person name="Clum A."/>
            <person name="Na H."/>
            <person name="Ledsgaard L."/>
            <person name="Lin J."/>
            <person name="Lipzen A."/>
            <person name="Kuo A."/>
            <person name="Riley R."/>
            <person name="Mondo S."/>
            <person name="Labutti K."/>
            <person name="Haridas S."/>
            <person name="Pangalinan J."/>
            <person name="Salamov A.A."/>
            <person name="Simmons B.A."/>
            <person name="Magnuson J.K."/>
            <person name="Chen J."/>
            <person name="Drula E."/>
            <person name="Henrissat B."/>
            <person name="Wiebenga A."/>
            <person name="Lubbers R.J."/>
            <person name="Gomes A.C."/>
            <person name="Makela M.R."/>
            <person name="Stajich J."/>
            <person name="Grigoriev I.V."/>
            <person name="Mortensen U.H."/>
            <person name="De Vries R.P."/>
            <person name="Baker S.E."/>
            <person name="Andersen M.R."/>
        </authorList>
    </citation>
    <scope>NUCLEOTIDE SEQUENCE [LARGE SCALE GENOMIC DNA]</scope>
    <source>
        <strain evidence="1 2">CBS 588.65</strain>
    </source>
</reference>
<protein>
    <submittedName>
        <fullName evidence="1">Uncharacterized protein</fullName>
    </submittedName>
</protein>
<gene>
    <name evidence="1" type="ORF">BJX63DRAFT_433400</name>
</gene>
<comment type="caution">
    <text evidence="1">The sequence shown here is derived from an EMBL/GenBank/DDBJ whole genome shotgun (WGS) entry which is preliminary data.</text>
</comment>
<proteinExistence type="predicted"/>
<evidence type="ECO:0000313" key="1">
    <source>
        <dbReference type="EMBL" id="KAL2811390.1"/>
    </source>
</evidence>
<dbReference type="Proteomes" id="UP001610334">
    <property type="component" value="Unassembled WGS sequence"/>
</dbReference>